<dbReference type="OrthoDB" id="10003267at2759"/>
<feature type="coiled-coil region" evidence="1">
    <location>
        <begin position="321"/>
        <end position="355"/>
    </location>
</feature>
<dbReference type="Pfam" id="PF15397">
    <property type="entry name" value="DUF4618"/>
    <property type="match status" value="1"/>
</dbReference>
<dbReference type="PANTHER" id="PTHR28574:SF1">
    <property type="entry name" value="RIKEN CDNA 6820408C15 GENE"/>
    <property type="match status" value="1"/>
</dbReference>
<accession>A0A9Q1D5I3</accession>
<name>A0A9Q1D5I3_CONCO</name>
<proteinExistence type="predicted"/>
<organism evidence="3 4">
    <name type="scientific">Conger conger</name>
    <name type="common">Conger eel</name>
    <name type="synonym">Muraena conger</name>
    <dbReference type="NCBI Taxonomy" id="82655"/>
    <lineage>
        <taxon>Eukaryota</taxon>
        <taxon>Metazoa</taxon>
        <taxon>Chordata</taxon>
        <taxon>Craniata</taxon>
        <taxon>Vertebrata</taxon>
        <taxon>Euteleostomi</taxon>
        <taxon>Actinopterygii</taxon>
        <taxon>Neopterygii</taxon>
        <taxon>Teleostei</taxon>
        <taxon>Anguilliformes</taxon>
        <taxon>Congridae</taxon>
        <taxon>Conger</taxon>
    </lineage>
</organism>
<reference evidence="3" key="1">
    <citation type="journal article" date="2023" name="Science">
        <title>Genome structures resolve the early diversification of teleost fishes.</title>
        <authorList>
            <person name="Parey E."/>
            <person name="Louis A."/>
            <person name="Montfort J."/>
            <person name="Bouchez O."/>
            <person name="Roques C."/>
            <person name="Iampietro C."/>
            <person name="Lluch J."/>
            <person name="Castinel A."/>
            <person name="Donnadieu C."/>
            <person name="Desvignes T."/>
            <person name="Floi Bucao C."/>
            <person name="Jouanno E."/>
            <person name="Wen M."/>
            <person name="Mejri S."/>
            <person name="Dirks R."/>
            <person name="Jansen H."/>
            <person name="Henkel C."/>
            <person name="Chen W.J."/>
            <person name="Zahm M."/>
            <person name="Cabau C."/>
            <person name="Klopp C."/>
            <person name="Thompson A.W."/>
            <person name="Robinson-Rechavi M."/>
            <person name="Braasch I."/>
            <person name="Lecointre G."/>
            <person name="Bobe J."/>
            <person name="Postlethwait J.H."/>
            <person name="Berthelot C."/>
            <person name="Roest Crollius H."/>
            <person name="Guiguen Y."/>
        </authorList>
    </citation>
    <scope>NUCLEOTIDE SEQUENCE</scope>
    <source>
        <strain evidence="3">Concon-B</strain>
    </source>
</reference>
<comment type="caution">
    <text evidence="3">The sequence shown here is derived from an EMBL/GenBank/DDBJ whole genome shotgun (WGS) entry which is preliminary data.</text>
</comment>
<keyword evidence="1" id="KW-0175">Coiled coil</keyword>
<feature type="coiled-coil region" evidence="1">
    <location>
        <begin position="134"/>
        <end position="161"/>
    </location>
</feature>
<dbReference type="InterPro" id="IPR029236">
    <property type="entry name" value="DUF4618"/>
</dbReference>
<dbReference type="EMBL" id="JAFJMO010000013">
    <property type="protein sequence ID" value="KAJ8259200.1"/>
    <property type="molecule type" value="Genomic_DNA"/>
</dbReference>
<dbReference type="AlphaFoldDB" id="A0A9Q1D5I3"/>
<evidence type="ECO:0000313" key="3">
    <source>
        <dbReference type="EMBL" id="KAJ8259200.1"/>
    </source>
</evidence>
<protein>
    <submittedName>
        <fullName evidence="3">Uncharacterized protein</fullName>
    </submittedName>
</protein>
<evidence type="ECO:0000256" key="1">
    <source>
        <dbReference type="SAM" id="Coils"/>
    </source>
</evidence>
<evidence type="ECO:0000313" key="4">
    <source>
        <dbReference type="Proteomes" id="UP001152803"/>
    </source>
</evidence>
<dbReference type="PANTHER" id="PTHR28574">
    <property type="entry name" value="RIKEN CDNA 6820408C15"/>
    <property type="match status" value="1"/>
</dbReference>
<gene>
    <name evidence="3" type="ORF">COCON_G00182120</name>
</gene>
<dbReference type="Proteomes" id="UP001152803">
    <property type="component" value="Unassembled WGS sequence"/>
</dbReference>
<evidence type="ECO:0000256" key="2">
    <source>
        <dbReference type="SAM" id="MobiDB-lite"/>
    </source>
</evidence>
<feature type="region of interest" description="Disordered" evidence="2">
    <location>
        <begin position="22"/>
        <end position="71"/>
    </location>
</feature>
<keyword evidence="4" id="KW-1185">Reference proteome</keyword>
<sequence>MDTLPDLQHLKLKQYFKEVDYSSWQRSKRKNDTVGQKTKPVPWAHPPSLPKVATPSVSAARRESSSAASSAASKQVQLDWAGLSRPSTMHVGSSVSLKSMYAIKKNAVALEPLPQKKDSTKILKMLIKLRRNAVEELEAYCVSLQEKNQQLTREIDEANQSSFSSVRESLILHEKLGDTFATLNGWSRSQIGRAQDELGVVQHSTQKQLCGLRERLGSVSAEVLAAREELHTLRTYRDMQYPVKALKIATMKAQIQQLREKLQDEQEGVASVCWHEMEKLVGKSRQKEEDMLAAVAKQHLSYISPVVRERASRNCLMKKEIEMFRKTIKELEQTNEELAADIRELQRARKNRRKEMFRHVFLQVDKCTPDMDVVLDIPKKSGSLLSCAVTEGHL</sequence>